<dbReference type="InterPro" id="IPR036865">
    <property type="entry name" value="CRAL-TRIO_dom_sf"/>
</dbReference>
<dbReference type="Gene3D" id="1.10.8.20">
    <property type="entry name" value="N-terminal domain of phosphatidylinositol transfer protein sec14p"/>
    <property type="match status" value="1"/>
</dbReference>
<dbReference type="SUPFAM" id="SSF52087">
    <property type="entry name" value="CRAL/TRIO domain"/>
    <property type="match status" value="1"/>
</dbReference>
<dbReference type="Pfam" id="PF00650">
    <property type="entry name" value="CRAL_TRIO"/>
    <property type="match status" value="1"/>
</dbReference>
<keyword evidence="3" id="KW-0333">Golgi apparatus</keyword>
<dbReference type="SUPFAM" id="SSF46938">
    <property type="entry name" value="CRAL/TRIO N-terminal domain"/>
    <property type="match status" value="1"/>
</dbReference>
<evidence type="ECO:0000313" key="7">
    <source>
        <dbReference type="EMBL" id="KAK9095448.1"/>
    </source>
</evidence>
<dbReference type="Proteomes" id="UP001419268">
    <property type="component" value="Unassembled WGS sequence"/>
</dbReference>
<dbReference type="EMBL" id="JBBNAG010000011">
    <property type="protein sequence ID" value="KAK9095448.1"/>
    <property type="molecule type" value="Genomic_DNA"/>
</dbReference>
<dbReference type="InterPro" id="IPR001251">
    <property type="entry name" value="CRAL-TRIO_dom"/>
</dbReference>
<evidence type="ECO:0000256" key="3">
    <source>
        <dbReference type="ARBA" id="ARBA00023034"/>
    </source>
</evidence>
<name>A0AAP0ERP4_9MAGN</name>
<comment type="caution">
    <text evidence="7">The sequence shown here is derived from an EMBL/GenBank/DDBJ whole genome shotgun (WGS) entry which is preliminary data.</text>
</comment>
<organism evidence="7 8">
    <name type="scientific">Stephania cephalantha</name>
    <dbReference type="NCBI Taxonomy" id="152367"/>
    <lineage>
        <taxon>Eukaryota</taxon>
        <taxon>Viridiplantae</taxon>
        <taxon>Streptophyta</taxon>
        <taxon>Embryophyta</taxon>
        <taxon>Tracheophyta</taxon>
        <taxon>Spermatophyta</taxon>
        <taxon>Magnoliopsida</taxon>
        <taxon>Ranunculales</taxon>
        <taxon>Menispermaceae</taxon>
        <taxon>Menispermoideae</taxon>
        <taxon>Cissampelideae</taxon>
        <taxon>Stephania</taxon>
    </lineage>
</organism>
<comment type="similarity">
    <text evidence="4">Belongs to the SFH family.</text>
</comment>
<dbReference type="GO" id="GO:0005886">
    <property type="term" value="C:plasma membrane"/>
    <property type="evidence" value="ECO:0007669"/>
    <property type="project" value="UniProtKB-SubCell"/>
</dbReference>
<evidence type="ECO:0000256" key="4">
    <source>
        <dbReference type="ARBA" id="ARBA00038020"/>
    </source>
</evidence>
<evidence type="ECO:0000256" key="5">
    <source>
        <dbReference type="SAM" id="Coils"/>
    </source>
</evidence>
<accession>A0AAP0ERP4</accession>
<dbReference type="InterPro" id="IPR011074">
    <property type="entry name" value="CRAL/TRIO_N_dom"/>
</dbReference>
<dbReference type="CDD" id="cd00170">
    <property type="entry name" value="SEC14"/>
    <property type="match status" value="1"/>
</dbReference>
<dbReference type="InterPro" id="IPR051026">
    <property type="entry name" value="PI/PC_transfer"/>
</dbReference>
<gene>
    <name evidence="7" type="ORF">Scep_026917</name>
</gene>
<evidence type="ECO:0000313" key="8">
    <source>
        <dbReference type="Proteomes" id="UP001419268"/>
    </source>
</evidence>
<keyword evidence="5" id="KW-0175">Coiled coil</keyword>
<sequence>MVSLEEEGEVITIIRDIGGGQSLSRNELSRQDSSCLPQQDSKLGPLQRLSFKSLISQSLKFCDSFKRTGRSETLQMVLEGSHDLKDEELVESFRRLLLSEGLLPQKRNDYHTLLRFLRMRAFNLQKAKDAYLKMVKWREDCQIDSIIKDYKFEEYQEVKKYYPHGYHGVDRHGRPVYIERIGMVDLDALLQVTTIDRFVKYHITEQEKTLNLRHPACSIAAAKRISSITSILDVKGVGINNFSKPARELFMEIQKIDSNYYPESLHCLFIVNAGSAFRVLWRGLKTFLDARTLAKVQVLGSNYRSNLIEVIDPSNLPSFLGGNCSCFETGGCLLKDKGPWNDPEIVNLLQTVRENELKFSDVPNSSTALEENLVPDNMHKIGTNGVSELEAKEHENSETHRQITPVSNLFPQKIQGLEAGLGEIKLTLLGLLAKQDDLMKQVEELKELLKKAKQALEVEVKIGVELALPNSDEDLIHHWRWNIDAD</sequence>
<proteinExistence type="inferred from homology"/>
<keyword evidence="8" id="KW-1185">Reference proteome</keyword>
<evidence type="ECO:0000256" key="1">
    <source>
        <dbReference type="ARBA" id="ARBA00004202"/>
    </source>
</evidence>
<dbReference type="InterPro" id="IPR036273">
    <property type="entry name" value="CRAL/TRIO_N_dom_sf"/>
</dbReference>
<dbReference type="PROSITE" id="PS50191">
    <property type="entry name" value="CRAL_TRIO"/>
    <property type="match status" value="1"/>
</dbReference>
<protein>
    <recommendedName>
        <fullName evidence="6">CRAL-TRIO domain-containing protein</fullName>
    </recommendedName>
</protein>
<dbReference type="PANTHER" id="PTHR45657">
    <property type="entry name" value="CRAL-TRIO DOMAIN-CONTAINING PROTEIN YKL091C-RELATED"/>
    <property type="match status" value="1"/>
</dbReference>
<dbReference type="PANTHER" id="PTHR45657:SF50">
    <property type="entry name" value="PHOSPHATIDYLINOSITOL_PHOSPHATIDYLCHOLINE TRANSFER PROTEIN SFH11"/>
    <property type="match status" value="1"/>
</dbReference>
<feature type="domain" description="CRAL-TRIO" evidence="6">
    <location>
        <begin position="154"/>
        <end position="328"/>
    </location>
</feature>
<dbReference type="GO" id="GO:0000139">
    <property type="term" value="C:Golgi membrane"/>
    <property type="evidence" value="ECO:0007669"/>
    <property type="project" value="UniProtKB-SubCell"/>
</dbReference>
<dbReference type="SMART" id="SM01100">
    <property type="entry name" value="CRAL_TRIO_N"/>
    <property type="match status" value="1"/>
</dbReference>
<dbReference type="Gene3D" id="3.40.525.10">
    <property type="entry name" value="CRAL-TRIO lipid binding domain"/>
    <property type="match status" value="1"/>
</dbReference>
<dbReference type="AlphaFoldDB" id="A0AAP0ERP4"/>
<reference evidence="7 8" key="1">
    <citation type="submission" date="2024-01" db="EMBL/GenBank/DDBJ databases">
        <title>Genome assemblies of Stephania.</title>
        <authorList>
            <person name="Yang L."/>
        </authorList>
    </citation>
    <scope>NUCLEOTIDE SEQUENCE [LARGE SCALE GENOMIC DNA]</scope>
    <source>
        <strain evidence="7">JXDWG</strain>
        <tissue evidence="7">Leaf</tissue>
    </source>
</reference>
<dbReference type="SMART" id="SM00516">
    <property type="entry name" value="SEC14"/>
    <property type="match status" value="1"/>
</dbReference>
<feature type="coiled-coil region" evidence="5">
    <location>
        <begin position="428"/>
        <end position="462"/>
    </location>
</feature>
<evidence type="ECO:0000256" key="2">
    <source>
        <dbReference type="ARBA" id="ARBA00004395"/>
    </source>
</evidence>
<evidence type="ECO:0000259" key="6">
    <source>
        <dbReference type="PROSITE" id="PS50191"/>
    </source>
</evidence>
<comment type="subcellular location">
    <subcellularLocation>
        <location evidence="1">Cell membrane</location>
        <topology evidence="1">Peripheral membrane protein</topology>
    </subcellularLocation>
    <subcellularLocation>
        <location evidence="2">Golgi apparatus membrane</location>
        <topology evidence="2">Peripheral membrane protein</topology>
    </subcellularLocation>
</comment>